<keyword evidence="3" id="KW-0964">Secreted</keyword>
<dbReference type="SUPFAM" id="SSF57501">
    <property type="entry name" value="Cystine-knot cytokines"/>
    <property type="match status" value="1"/>
</dbReference>
<dbReference type="CDD" id="cd13756">
    <property type="entry name" value="TGF_beta_BMPs_GDFs"/>
    <property type="match status" value="1"/>
</dbReference>
<evidence type="ECO:0000256" key="1">
    <source>
        <dbReference type="ARBA" id="ARBA00004613"/>
    </source>
</evidence>
<dbReference type="GO" id="GO:0008083">
    <property type="term" value="F:growth factor activity"/>
    <property type="evidence" value="ECO:0007669"/>
    <property type="project" value="UniProtKB-KW"/>
</dbReference>
<organism evidence="7">
    <name type="scientific">Mnemiopsis leidyi</name>
    <name type="common">Sea walnut</name>
    <name type="synonym">Warty comb jellyfish</name>
    <dbReference type="NCBI Taxonomy" id="27923"/>
    <lineage>
        <taxon>Eukaryota</taxon>
        <taxon>Metazoa</taxon>
        <taxon>Ctenophora</taxon>
        <taxon>Tentaculata</taxon>
        <taxon>Lobata</taxon>
        <taxon>Bolinopsidae</taxon>
        <taxon>Mnemiopsis</taxon>
    </lineage>
</organism>
<evidence type="ECO:0000256" key="5">
    <source>
        <dbReference type="SAM" id="SignalP"/>
    </source>
</evidence>
<dbReference type="EMBL" id="JN380187">
    <property type="protein sequence ID" value="AEP16389.1"/>
    <property type="molecule type" value="mRNA"/>
</dbReference>
<dbReference type="GO" id="GO:0005615">
    <property type="term" value="C:extracellular space"/>
    <property type="evidence" value="ECO:0007669"/>
    <property type="project" value="TreeGrafter"/>
</dbReference>
<dbReference type="GO" id="GO:0005125">
    <property type="term" value="F:cytokine activity"/>
    <property type="evidence" value="ECO:0007669"/>
    <property type="project" value="TreeGrafter"/>
</dbReference>
<dbReference type="Pfam" id="PF00019">
    <property type="entry name" value="TGF_beta"/>
    <property type="match status" value="1"/>
</dbReference>
<comment type="subcellular location">
    <subcellularLocation>
        <location evidence="1">Secreted</location>
    </subcellularLocation>
</comment>
<feature type="chain" id="PRO_5003475483" evidence="5">
    <location>
        <begin position="28"/>
        <end position="348"/>
    </location>
</feature>
<name>G5CTL2_MNELE</name>
<reference evidence="7" key="1">
    <citation type="journal article" date="2011" name="PLoS ONE">
        <title>Evolution of the TGF-beta Signaling Pathway and Its Potential Role in the Ctenophore, Mnemiopsis leidyi.</title>
        <authorList>
            <person name="Pang K."/>
            <person name="Ryan J.F."/>
            <person name="Baxevanis A.D."/>
            <person name="Martindale M.Q."/>
        </authorList>
    </citation>
    <scope>NUCLEOTIDE SEQUENCE</scope>
</reference>
<evidence type="ECO:0000259" key="6">
    <source>
        <dbReference type="PROSITE" id="PS51362"/>
    </source>
</evidence>
<gene>
    <name evidence="7" type="primary">Tgf1a</name>
</gene>
<protein>
    <submittedName>
        <fullName evidence="7">TGF-beta ligand</fullName>
    </submittedName>
</protein>
<evidence type="ECO:0000256" key="2">
    <source>
        <dbReference type="ARBA" id="ARBA00006656"/>
    </source>
</evidence>
<dbReference type="SMART" id="SM00204">
    <property type="entry name" value="TGFB"/>
    <property type="match status" value="1"/>
</dbReference>
<dbReference type="InterPro" id="IPR015615">
    <property type="entry name" value="TGF-beta-rel"/>
</dbReference>
<dbReference type="InterPro" id="IPR001839">
    <property type="entry name" value="TGF-b_C"/>
</dbReference>
<dbReference type="PANTHER" id="PTHR11848">
    <property type="entry name" value="TGF-BETA FAMILY"/>
    <property type="match status" value="1"/>
</dbReference>
<dbReference type="PANTHER" id="PTHR11848:SF302">
    <property type="entry name" value="TGF-BETA FAMILY PROFILE DOMAIN-CONTAINING PROTEIN"/>
    <property type="match status" value="1"/>
</dbReference>
<dbReference type="Gene3D" id="2.10.90.10">
    <property type="entry name" value="Cystine-knot cytokines"/>
    <property type="match status" value="1"/>
</dbReference>
<evidence type="ECO:0000313" key="7">
    <source>
        <dbReference type="EMBL" id="AEP16389.1"/>
    </source>
</evidence>
<comment type="similarity">
    <text evidence="2 4">Belongs to the TGF-beta family.</text>
</comment>
<keyword evidence="4" id="KW-0339">Growth factor</keyword>
<proteinExistence type="evidence at transcript level"/>
<accession>G5CTL2</accession>
<dbReference type="PROSITE" id="PS51362">
    <property type="entry name" value="TGF_BETA_2"/>
    <property type="match status" value="1"/>
</dbReference>
<dbReference type="InterPro" id="IPR029034">
    <property type="entry name" value="Cystine-knot_cytokine"/>
</dbReference>
<feature type="signal peptide" evidence="5">
    <location>
        <begin position="1"/>
        <end position="27"/>
    </location>
</feature>
<keyword evidence="5" id="KW-0732">Signal</keyword>
<feature type="domain" description="TGF-beta family profile" evidence="6">
    <location>
        <begin position="224"/>
        <end position="348"/>
    </location>
</feature>
<evidence type="ECO:0000256" key="3">
    <source>
        <dbReference type="ARBA" id="ARBA00022525"/>
    </source>
</evidence>
<dbReference type="AlphaFoldDB" id="G5CTL2"/>
<dbReference type="HOGENOM" id="CLU_797644_0_0_1"/>
<evidence type="ECO:0000256" key="4">
    <source>
        <dbReference type="RuleBase" id="RU000354"/>
    </source>
</evidence>
<sequence length="348" mass="39977">MYGEHVTGLKTFYLLLLLPLLPRPTEQVCLPQYDYMVGLYEESQDNTSSKTKVHSFASNGKSRNKNNIIFSFENDWKIPMNSMVEADLHVISVADLRSKLAHFNLPVPDFVNVELFYKKRRNRTFSRRISSTVVDLRNSSTISVNIMDYLTRVMNRPYPQPKLVLSLTLLGGDYLPSQFLINQGCTTPFLIVRTIAELDTDVVNEIQKPFISAGDRPWVGDNRRTKRRAKNWATPLLYRDVTELEKVNYHCRRQDLWINFDEIGWDFVITPKDVNIGDCGGQCLDADSNIPHAVVKQLLQKMHPARNAGILCCQGANYKEISALYFKSKHEIVIGDMPKIIVKECRCR</sequence>